<evidence type="ECO:0000256" key="1">
    <source>
        <dbReference type="SAM" id="SignalP"/>
    </source>
</evidence>
<protein>
    <recommendedName>
        <fullName evidence="4">TonB C-terminal domain-containing protein</fullName>
    </recommendedName>
</protein>
<dbReference type="EMBL" id="CP020918">
    <property type="protein sequence ID" value="AWG21699.1"/>
    <property type="molecule type" value="Genomic_DNA"/>
</dbReference>
<dbReference type="Proteomes" id="UP000244527">
    <property type="component" value="Chromosome"/>
</dbReference>
<feature type="signal peptide" evidence="1">
    <location>
        <begin position="1"/>
        <end position="21"/>
    </location>
</feature>
<gene>
    <name evidence="2" type="ORF">FFWV33_09185</name>
</gene>
<organism evidence="2 3">
    <name type="scientific">Flavobacterium faecale</name>
    <dbReference type="NCBI Taxonomy" id="1355330"/>
    <lineage>
        <taxon>Bacteria</taxon>
        <taxon>Pseudomonadati</taxon>
        <taxon>Bacteroidota</taxon>
        <taxon>Flavobacteriia</taxon>
        <taxon>Flavobacteriales</taxon>
        <taxon>Flavobacteriaceae</taxon>
        <taxon>Flavobacterium</taxon>
    </lineage>
</organism>
<feature type="chain" id="PRO_5015509922" description="TonB C-terminal domain-containing protein" evidence="1">
    <location>
        <begin position="22"/>
        <end position="112"/>
    </location>
</feature>
<evidence type="ECO:0000313" key="2">
    <source>
        <dbReference type="EMBL" id="AWG21699.1"/>
    </source>
</evidence>
<keyword evidence="1" id="KW-0732">Signal</keyword>
<evidence type="ECO:0000313" key="3">
    <source>
        <dbReference type="Proteomes" id="UP000244527"/>
    </source>
</evidence>
<name>A0A2S1LD72_9FLAO</name>
<dbReference type="RefSeq" id="WP_108740636.1">
    <property type="nucleotide sequence ID" value="NZ_CP020918.1"/>
</dbReference>
<sequence length="112" mass="12441">MKKSLVLLVVALFANVALVSAKDMFPKKNYAKVNQELSTLLNPSSAVGILEKNEVVKVQILVTESGDIVVLHADTDNASLDYYIKESLNYKKFSTNELTPGTHYEFTVNFQS</sequence>
<dbReference type="KEGG" id="ffa:FFWV33_09185"/>
<proteinExistence type="predicted"/>
<reference evidence="2 3" key="1">
    <citation type="submission" date="2017-04" db="EMBL/GenBank/DDBJ databases">
        <title>Compelte genome sequence of WV33.</title>
        <authorList>
            <person name="Lee P.C."/>
        </authorList>
    </citation>
    <scope>NUCLEOTIDE SEQUENCE [LARGE SCALE GENOMIC DNA]</scope>
    <source>
        <strain evidence="2 3">WV33</strain>
    </source>
</reference>
<evidence type="ECO:0008006" key="4">
    <source>
        <dbReference type="Google" id="ProtNLM"/>
    </source>
</evidence>
<accession>A0A2S1LD72</accession>
<dbReference type="OrthoDB" id="1357757at2"/>
<dbReference type="AlphaFoldDB" id="A0A2S1LD72"/>
<keyword evidence="3" id="KW-1185">Reference proteome</keyword>